<sequence>MSETPEADREGELAHPRTVYELFGHTRAAAAMEDAFTRGRMHHAWMITGPKGVGKATLAWRLARRVMGAPAAGPEPLSADPAHPACRRIEALSGADLLLIRRPFNDKTGKLKGEIPVDETRRVSEFFSKSAGEGGWRVAIVDSADDLNPNSANALLKTLEEPPRRGLLLLIVNAPGRVLPTIRSRCRQLALRAPSPDETARWLTQTHGVEAGAAQRASALADGAPGRALALAATDAPGLKDVIDAALSRLPELDASAARRLADSVARKDAEGLREVLMGFLISYARERARDAALAGPGGAEPWIEAAGQLARLASDTENLYLDPRQSIHYALGLMRTAAAS</sequence>
<dbReference type="SUPFAM" id="SSF52540">
    <property type="entry name" value="P-loop containing nucleoside triphosphate hydrolases"/>
    <property type="match status" value="1"/>
</dbReference>
<dbReference type="EMBL" id="VWOJ01000001">
    <property type="protein sequence ID" value="KAA5804777.1"/>
    <property type="molecule type" value="Genomic_DNA"/>
</dbReference>
<dbReference type="Proteomes" id="UP000325122">
    <property type="component" value="Unassembled WGS sequence"/>
</dbReference>
<keyword evidence="1" id="KW-0548">Nucleotidyltransferase</keyword>
<dbReference type="Pfam" id="PF13177">
    <property type="entry name" value="DNA_pol3_delta2"/>
    <property type="match status" value="1"/>
</dbReference>
<dbReference type="RefSeq" id="WP_150021808.1">
    <property type="nucleotide sequence ID" value="NZ_VWOJ01000001.1"/>
</dbReference>
<reference evidence="1 2" key="1">
    <citation type="submission" date="2019-09" db="EMBL/GenBank/DDBJ databases">
        <authorList>
            <person name="Kevbrin V."/>
            <person name="Grouzdev D.S."/>
        </authorList>
    </citation>
    <scope>NUCLEOTIDE SEQUENCE [LARGE SCALE GENOMIC DNA]</scope>
    <source>
        <strain evidence="1 2">G-192</strain>
    </source>
</reference>
<evidence type="ECO:0000313" key="2">
    <source>
        <dbReference type="Proteomes" id="UP000325122"/>
    </source>
</evidence>
<dbReference type="Gene3D" id="3.40.50.300">
    <property type="entry name" value="P-loop containing nucleotide triphosphate hydrolases"/>
    <property type="match status" value="1"/>
</dbReference>
<dbReference type="InterPro" id="IPR050238">
    <property type="entry name" value="DNA_Rep/Repair_Clamp_Loader"/>
</dbReference>
<dbReference type="NCBIfam" id="NF005677">
    <property type="entry name" value="PRK07471.1"/>
    <property type="match status" value="1"/>
</dbReference>
<dbReference type="AlphaFoldDB" id="A0A5M6ZM61"/>
<name>A0A5M6ZM61_9PROT</name>
<comment type="caution">
    <text evidence="1">The sequence shown here is derived from an EMBL/GenBank/DDBJ whole genome shotgun (WGS) entry which is preliminary data.</text>
</comment>
<dbReference type="PANTHER" id="PTHR11669">
    <property type="entry name" value="REPLICATION FACTOR C / DNA POLYMERASE III GAMMA-TAU SUBUNIT"/>
    <property type="match status" value="1"/>
</dbReference>
<dbReference type="InterPro" id="IPR027417">
    <property type="entry name" value="P-loop_NTPase"/>
</dbReference>
<gene>
    <name evidence="1" type="ORF">F1654_01880</name>
</gene>
<keyword evidence="2" id="KW-1185">Reference proteome</keyword>
<evidence type="ECO:0000313" key="1">
    <source>
        <dbReference type="EMBL" id="KAA5804777.1"/>
    </source>
</evidence>
<dbReference type="GO" id="GO:0006261">
    <property type="term" value="P:DNA-templated DNA replication"/>
    <property type="evidence" value="ECO:0007669"/>
    <property type="project" value="TreeGrafter"/>
</dbReference>
<dbReference type="GO" id="GO:0009360">
    <property type="term" value="C:DNA polymerase III complex"/>
    <property type="evidence" value="ECO:0007669"/>
    <property type="project" value="TreeGrafter"/>
</dbReference>
<dbReference type="GO" id="GO:0003887">
    <property type="term" value="F:DNA-directed DNA polymerase activity"/>
    <property type="evidence" value="ECO:0007669"/>
    <property type="project" value="UniProtKB-EC"/>
</dbReference>
<organism evidence="1 2">
    <name type="scientific">Alkalicaulis satelles</name>
    <dbReference type="NCBI Taxonomy" id="2609175"/>
    <lineage>
        <taxon>Bacteria</taxon>
        <taxon>Pseudomonadati</taxon>
        <taxon>Pseudomonadota</taxon>
        <taxon>Alphaproteobacteria</taxon>
        <taxon>Maricaulales</taxon>
        <taxon>Maricaulaceae</taxon>
        <taxon>Alkalicaulis</taxon>
    </lineage>
</organism>
<accession>A0A5M6ZM61</accession>
<protein>
    <submittedName>
        <fullName evidence="1">DNA polymerase III subunit delta</fullName>
        <ecNumber evidence="1">2.7.7.7</ecNumber>
    </submittedName>
</protein>
<dbReference type="EC" id="2.7.7.7" evidence="1"/>
<proteinExistence type="predicted"/>
<dbReference type="PANTHER" id="PTHR11669:SF8">
    <property type="entry name" value="DNA POLYMERASE III SUBUNIT DELTA"/>
    <property type="match status" value="1"/>
</dbReference>
<keyword evidence="1" id="KW-0808">Transferase</keyword>